<dbReference type="Proteomes" id="UP001596012">
    <property type="component" value="Unassembled WGS sequence"/>
</dbReference>
<feature type="transmembrane region" description="Helical" evidence="2">
    <location>
        <begin position="151"/>
        <end position="173"/>
    </location>
</feature>
<dbReference type="PANTHER" id="PTHR43471:SF10">
    <property type="entry name" value="SLL1107 PROTEIN"/>
    <property type="match status" value="1"/>
</dbReference>
<dbReference type="PANTHER" id="PTHR43471">
    <property type="entry name" value="ABC TRANSPORTER PERMEASE"/>
    <property type="match status" value="1"/>
</dbReference>
<keyword evidence="2" id="KW-0472">Membrane</keyword>
<evidence type="ECO:0000313" key="3">
    <source>
        <dbReference type="EMBL" id="MFC4463868.1"/>
    </source>
</evidence>
<gene>
    <name evidence="3" type="ORF">ACFPH6_04665</name>
</gene>
<proteinExistence type="predicted"/>
<feature type="transmembrane region" description="Helical" evidence="2">
    <location>
        <begin position="100"/>
        <end position="125"/>
    </location>
</feature>
<evidence type="ECO:0000256" key="2">
    <source>
        <dbReference type="SAM" id="Phobius"/>
    </source>
</evidence>
<evidence type="ECO:0000256" key="1">
    <source>
        <dbReference type="SAM" id="MobiDB-lite"/>
    </source>
</evidence>
<sequence length="351" mass="37627">MSTFTRGSTSTSTGSTSDGKNGTMNATTTETNRRPRLSGMTWLVWRQHRAAFWTILAATALSVAWIVYQRGQLVDFLDGYGYPGKSLDEAGGRFQQYNDAFSFVSTGLQAIPILLGVFLGAPLIAGDLENGTAKLVAAQSMSRTRWLATKLALAGLVVVVSTGVLSAVFGWWWNPVKSEATAVMDWTSGAAFNTTGPVPVALTLFSVFGGVAIGVVLRRTLAAMVVTFGFTVVLQLVWGYFLLSLGNVVTVTTNKGVTGENVYPSLPHDAHEIDQSYVTGSGDLVSWGTCSESQTDAARQVCLDKADVVGWSVQYLPMSQMNAMQWFGASILFALTAGVVAFLFLGRKRLV</sequence>
<accession>A0ABV8YJ25</accession>
<feature type="compositionally biased region" description="Low complexity" evidence="1">
    <location>
        <begin position="1"/>
        <end position="23"/>
    </location>
</feature>
<feature type="region of interest" description="Disordered" evidence="1">
    <location>
        <begin position="1"/>
        <end position="33"/>
    </location>
</feature>
<feature type="transmembrane region" description="Helical" evidence="2">
    <location>
        <begin position="50"/>
        <end position="68"/>
    </location>
</feature>
<reference evidence="4" key="1">
    <citation type="journal article" date="2019" name="Int. J. Syst. Evol. Microbiol.">
        <title>The Global Catalogue of Microorganisms (GCM) 10K type strain sequencing project: providing services to taxonomists for standard genome sequencing and annotation.</title>
        <authorList>
            <consortium name="The Broad Institute Genomics Platform"/>
            <consortium name="The Broad Institute Genome Sequencing Center for Infectious Disease"/>
            <person name="Wu L."/>
            <person name="Ma J."/>
        </authorList>
    </citation>
    <scope>NUCLEOTIDE SEQUENCE [LARGE SCALE GENOMIC DNA]</scope>
    <source>
        <strain evidence="4">DT43</strain>
    </source>
</reference>
<name>A0ABV8YJ25_9ACTN</name>
<evidence type="ECO:0000313" key="4">
    <source>
        <dbReference type="Proteomes" id="UP001596012"/>
    </source>
</evidence>
<protein>
    <submittedName>
        <fullName evidence="3">ABC transporter permease</fullName>
    </submittedName>
</protein>
<feature type="transmembrane region" description="Helical" evidence="2">
    <location>
        <begin position="326"/>
        <end position="345"/>
    </location>
</feature>
<feature type="transmembrane region" description="Helical" evidence="2">
    <location>
        <begin position="198"/>
        <end position="217"/>
    </location>
</feature>
<organism evidence="3 4">
    <name type="scientific">Streptomyces xiangluensis</name>
    <dbReference type="NCBI Taxonomy" id="2665720"/>
    <lineage>
        <taxon>Bacteria</taxon>
        <taxon>Bacillati</taxon>
        <taxon>Actinomycetota</taxon>
        <taxon>Actinomycetes</taxon>
        <taxon>Kitasatosporales</taxon>
        <taxon>Streptomycetaceae</taxon>
        <taxon>Streptomyces</taxon>
    </lineage>
</organism>
<keyword evidence="2" id="KW-0812">Transmembrane</keyword>
<feature type="transmembrane region" description="Helical" evidence="2">
    <location>
        <begin position="224"/>
        <end position="243"/>
    </location>
</feature>
<dbReference type="RefSeq" id="WP_386337606.1">
    <property type="nucleotide sequence ID" value="NZ_JBHSFG010000010.1"/>
</dbReference>
<dbReference type="EMBL" id="JBHSFG010000010">
    <property type="protein sequence ID" value="MFC4463868.1"/>
    <property type="molecule type" value="Genomic_DNA"/>
</dbReference>
<keyword evidence="2" id="KW-1133">Transmembrane helix</keyword>
<keyword evidence="4" id="KW-1185">Reference proteome</keyword>
<comment type="caution">
    <text evidence="3">The sequence shown here is derived from an EMBL/GenBank/DDBJ whole genome shotgun (WGS) entry which is preliminary data.</text>
</comment>